<dbReference type="AlphaFoldDB" id="A0AAW2TGR0"/>
<organism evidence="2">
    <name type="scientific">Sesamum radiatum</name>
    <name type="common">Black benniseed</name>
    <dbReference type="NCBI Taxonomy" id="300843"/>
    <lineage>
        <taxon>Eukaryota</taxon>
        <taxon>Viridiplantae</taxon>
        <taxon>Streptophyta</taxon>
        <taxon>Embryophyta</taxon>
        <taxon>Tracheophyta</taxon>
        <taxon>Spermatophyta</taxon>
        <taxon>Magnoliopsida</taxon>
        <taxon>eudicotyledons</taxon>
        <taxon>Gunneridae</taxon>
        <taxon>Pentapetalae</taxon>
        <taxon>asterids</taxon>
        <taxon>lamiids</taxon>
        <taxon>Lamiales</taxon>
        <taxon>Pedaliaceae</taxon>
        <taxon>Sesamum</taxon>
    </lineage>
</organism>
<gene>
    <name evidence="2" type="ORF">Sradi_2037800</name>
</gene>
<reference evidence="2" key="2">
    <citation type="journal article" date="2024" name="Plant">
        <title>Genomic evolution and insights into agronomic trait innovations of Sesamum species.</title>
        <authorList>
            <person name="Miao H."/>
            <person name="Wang L."/>
            <person name="Qu L."/>
            <person name="Liu H."/>
            <person name="Sun Y."/>
            <person name="Le M."/>
            <person name="Wang Q."/>
            <person name="Wei S."/>
            <person name="Zheng Y."/>
            <person name="Lin W."/>
            <person name="Duan Y."/>
            <person name="Cao H."/>
            <person name="Xiong S."/>
            <person name="Wang X."/>
            <person name="Wei L."/>
            <person name="Li C."/>
            <person name="Ma Q."/>
            <person name="Ju M."/>
            <person name="Zhao R."/>
            <person name="Li G."/>
            <person name="Mu C."/>
            <person name="Tian Q."/>
            <person name="Mei H."/>
            <person name="Zhang T."/>
            <person name="Gao T."/>
            <person name="Zhang H."/>
        </authorList>
    </citation>
    <scope>NUCLEOTIDE SEQUENCE</scope>
    <source>
        <strain evidence="2">G02</strain>
    </source>
</reference>
<name>A0AAW2TGR0_SESRA</name>
<protein>
    <submittedName>
        <fullName evidence="2">Uncharacterized protein</fullName>
    </submittedName>
</protein>
<evidence type="ECO:0000256" key="1">
    <source>
        <dbReference type="SAM" id="MobiDB-lite"/>
    </source>
</evidence>
<comment type="caution">
    <text evidence="2">The sequence shown here is derived from an EMBL/GenBank/DDBJ whole genome shotgun (WGS) entry which is preliminary data.</text>
</comment>
<evidence type="ECO:0000313" key="2">
    <source>
        <dbReference type="EMBL" id="KAL0403970.1"/>
    </source>
</evidence>
<sequence>MEGYSPDHIAAILSLLECPSSDLGDYLEESINYDSDETKGDGCHSDDHVEEEVLGCEGEEAIREEDHKETDVPDLTRDWV</sequence>
<accession>A0AAW2TGR0</accession>
<feature type="region of interest" description="Disordered" evidence="1">
    <location>
        <begin position="58"/>
        <end position="80"/>
    </location>
</feature>
<dbReference type="EMBL" id="JACGWJ010000008">
    <property type="protein sequence ID" value="KAL0403970.1"/>
    <property type="molecule type" value="Genomic_DNA"/>
</dbReference>
<proteinExistence type="predicted"/>
<feature type="compositionally biased region" description="Basic and acidic residues" evidence="1">
    <location>
        <begin position="60"/>
        <end position="80"/>
    </location>
</feature>
<reference evidence="2" key="1">
    <citation type="submission" date="2020-06" db="EMBL/GenBank/DDBJ databases">
        <authorList>
            <person name="Li T."/>
            <person name="Hu X."/>
            <person name="Zhang T."/>
            <person name="Song X."/>
            <person name="Zhang H."/>
            <person name="Dai N."/>
            <person name="Sheng W."/>
            <person name="Hou X."/>
            <person name="Wei L."/>
        </authorList>
    </citation>
    <scope>NUCLEOTIDE SEQUENCE</scope>
    <source>
        <strain evidence="2">G02</strain>
        <tissue evidence="2">Leaf</tissue>
    </source>
</reference>